<feature type="domain" description="Outer membrane protein beta-barrel" evidence="11">
    <location>
        <begin position="328"/>
        <end position="696"/>
    </location>
</feature>
<dbReference type="Proteomes" id="UP000013063">
    <property type="component" value="Unassembled WGS sequence"/>
</dbReference>
<dbReference type="eggNOG" id="COG4771">
    <property type="taxonomic scope" value="Bacteria"/>
</dbReference>
<dbReference type="Pfam" id="PF07715">
    <property type="entry name" value="Plug"/>
    <property type="match status" value="1"/>
</dbReference>
<evidence type="ECO:0000256" key="3">
    <source>
        <dbReference type="ARBA" id="ARBA00022452"/>
    </source>
</evidence>
<evidence type="ECO:0000256" key="8">
    <source>
        <dbReference type="PROSITE-ProRule" id="PRU01360"/>
    </source>
</evidence>
<dbReference type="PROSITE" id="PS52016">
    <property type="entry name" value="TONB_DEPENDENT_REC_3"/>
    <property type="match status" value="1"/>
</dbReference>
<name>R0CY29_CAUVI</name>
<evidence type="ECO:0000313" key="12">
    <source>
        <dbReference type="EMBL" id="ENZ81190.1"/>
    </source>
</evidence>
<comment type="similarity">
    <text evidence="8">Belongs to the TonB-dependent receptor family.</text>
</comment>
<feature type="domain" description="TonB-dependent receptor plug" evidence="10">
    <location>
        <begin position="66"/>
        <end position="146"/>
    </location>
</feature>
<keyword evidence="6 8" id="KW-0472">Membrane</keyword>
<evidence type="ECO:0000313" key="13">
    <source>
        <dbReference type="Proteomes" id="UP000013063"/>
    </source>
</evidence>
<dbReference type="EMBL" id="APMP01000020">
    <property type="protein sequence ID" value="ENZ81190.1"/>
    <property type="molecule type" value="Genomic_DNA"/>
</dbReference>
<sequence length="713" mass="76763" precursor="true">MIVSLDLSALAAPAVQEPASQTPAPPAASRPPNRVDGVVVSAPSKDGVRSAIDRRAYSLSGDLQATTGSIGDALGNLPSVEVDAQGNLALRGDPNVTILVDGKPSGLFNGAGRAAALQQLPANQYDRVEIITNPPAAFNANGSGGVINLISKKAHGAGRTGSLQASASDKGDANVSASLGYNANKLSLNGDLTVRRDVRHMTISDNRREAGEVESANVRRADPSTYTGTAHVAADYDLDPRTKLSAEAHVMQLDFLSHPNDVFVVRSPAGQSRSARDERRTNRVYDDEIETQLIRKMAGEDHDLTLGLTRGSTINKDRQPYLYSLGAPAAGAYESFNFDQRQTLTRASVDYRKPLPKDAKLTAGGQIEDDGYLYENSGARGASAASATPDPVQANRFHYGQVVSAVYATLERPFGKLTVQTGVRVEHARITTGQLTLGGERRDSDTRAFPSLYLDYALDDKRRLKASYAQRIERPDPDDLNPFPSRAGALIVTAGNPDLKPEETRGYEASYEYRDGPTYRMATLFLRDIRDTVTDILTPLDGGTLLSTKRNLGRKRNAGLELSAGGRLAPKLTYTTSATATYSEIDPGNLTVQAKRSAVLVGGKASLNAQMSPADLLQLNLVVRANRLTPQGHGPAYGRINLGYRRKIDDRLFLVASVRDLFNTGNRIRDFIDQPGLSQRTEYSYDSRRVTIGLSYALGGKAKKAPSFDYGGP</sequence>
<dbReference type="InterPro" id="IPR036942">
    <property type="entry name" value="Beta-barrel_TonB_sf"/>
</dbReference>
<proteinExistence type="inferred from homology"/>
<dbReference type="GO" id="GO:0009279">
    <property type="term" value="C:cell outer membrane"/>
    <property type="evidence" value="ECO:0007669"/>
    <property type="project" value="UniProtKB-SubCell"/>
</dbReference>
<evidence type="ECO:0000256" key="6">
    <source>
        <dbReference type="ARBA" id="ARBA00023136"/>
    </source>
</evidence>
<dbReference type="GO" id="GO:0015344">
    <property type="term" value="F:siderophore uptake transmembrane transporter activity"/>
    <property type="evidence" value="ECO:0007669"/>
    <property type="project" value="TreeGrafter"/>
</dbReference>
<evidence type="ECO:0000256" key="5">
    <source>
        <dbReference type="ARBA" id="ARBA00022729"/>
    </source>
</evidence>
<evidence type="ECO:0000256" key="9">
    <source>
        <dbReference type="SAM" id="MobiDB-lite"/>
    </source>
</evidence>
<evidence type="ECO:0000256" key="7">
    <source>
        <dbReference type="ARBA" id="ARBA00023237"/>
    </source>
</evidence>
<dbReference type="Pfam" id="PF14905">
    <property type="entry name" value="OMP_b-brl_3"/>
    <property type="match status" value="1"/>
</dbReference>
<dbReference type="PANTHER" id="PTHR30069:SF29">
    <property type="entry name" value="HEMOGLOBIN AND HEMOGLOBIN-HAPTOGLOBIN-BINDING PROTEIN 1-RELATED"/>
    <property type="match status" value="1"/>
</dbReference>
<keyword evidence="2 8" id="KW-0813">Transport</keyword>
<dbReference type="GO" id="GO:0044718">
    <property type="term" value="P:siderophore transmembrane transport"/>
    <property type="evidence" value="ECO:0007669"/>
    <property type="project" value="TreeGrafter"/>
</dbReference>
<dbReference type="OrthoDB" id="910296at2"/>
<dbReference type="STRING" id="1292034.OR37_02898"/>
<gene>
    <name evidence="12" type="ORF">OR37_02898</name>
</gene>
<keyword evidence="3 8" id="KW-1134">Transmembrane beta strand</keyword>
<evidence type="ECO:0000256" key="1">
    <source>
        <dbReference type="ARBA" id="ARBA00004571"/>
    </source>
</evidence>
<dbReference type="PANTHER" id="PTHR30069">
    <property type="entry name" value="TONB-DEPENDENT OUTER MEMBRANE RECEPTOR"/>
    <property type="match status" value="1"/>
</dbReference>
<dbReference type="Gene3D" id="2.170.130.10">
    <property type="entry name" value="TonB-dependent receptor, plug domain"/>
    <property type="match status" value="1"/>
</dbReference>
<keyword evidence="5" id="KW-0732">Signal</keyword>
<dbReference type="SUPFAM" id="SSF56935">
    <property type="entry name" value="Porins"/>
    <property type="match status" value="1"/>
</dbReference>
<evidence type="ECO:0000256" key="4">
    <source>
        <dbReference type="ARBA" id="ARBA00022692"/>
    </source>
</evidence>
<accession>R0CY29</accession>
<comment type="caution">
    <text evidence="12">The sequence shown here is derived from an EMBL/GenBank/DDBJ whole genome shotgun (WGS) entry which is preliminary data.</text>
</comment>
<protein>
    <submittedName>
        <fullName evidence="12">Outer membrane receptor for ferrienterochelin and colicin</fullName>
    </submittedName>
</protein>
<reference evidence="12 13" key="1">
    <citation type="journal article" date="2013" name="Genome Announc.">
        <title>Draft Genome Sequence for Caulobacter sp. Strain OR37, a Bacterium Tolerant to Heavy Metals.</title>
        <authorList>
            <person name="Utturkar S.M."/>
            <person name="Bollmann A."/>
            <person name="Brzoska R.M."/>
            <person name="Klingeman D.M."/>
            <person name="Epstein S.E."/>
            <person name="Palumbo A.V."/>
            <person name="Brown S.D."/>
        </authorList>
    </citation>
    <scope>NUCLEOTIDE SEQUENCE [LARGE SCALE GENOMIC DNA]</scope>
    <source>
        <strain evidence="12 13">OR37</strain>
    </source>
</reference>
<keyword evidence="12" id="KW-0675">Receptor</keyword>
<organism evidence="12 13">
    <name type="scientific">Caulobacter vibrioides OR37</name>
    <dbReference type="NCBI Taxonomy" id="1292034"/>
    <lineage>
        <taxon>Bacteria</taxon>
        <taxon>Pseudomonadati</taxon>
        <taxon>Pseudomonadota</taxon>
        <taxon>Alphaproteobacteria</taxon>
        <taxon>Caulobacterales</taxon>
        <taxon>Caulobacteraceae</taxon>
        <taxon>Caulobacter</taxon>
    </lineage>
</organism>
<dbReference type="AlphaFoldDB" id="R0CY29"/>
<keyword evidence="4 8" id="KW-0812">Transmembrane</keyword>
<keyword evidence="13" id="KW-1185">Reference proteome</keyword>
<dbReference type="Gene3D" id="2.40.170.20">
    <property type="entry name" value="TonB-dependent receptor, beta-barrel domain"/>
    <property type="match status" value="1"/>
</dbReference>
<evidence type="ECO:0000259" key="10">
    <source>
        <dbReference type="Pfam" id="PF07715"/>
    </source>
</evidence>
<evidence type="ECO:0000256" key="2">
    <source>
        <dbReference type="ARBA" id="ARBA00022448"/>
    </source>
</evidence>
<keyword evidence="7 8" id="KW-0998">Cell outer membrane</keyword>
<dbReference type="InterPro" id="IPR037066">
    <property type="entry name" value="Plug_dom_sf"/>
</dbReference>
<comment type="subcellular location">
    <subcellularLocation>
        <location evidence="1 8">Cell outer membrane</location>
        <topology evidence="1 8">Multi-pass membrane protein</topology>
    </subcellularLocation>
</comment>
<evidence type="ECO:0000259" key="11">
    <source>
        <dbReference type="Pfam" id="PF14905"/>
    </source>
</evidence>
<dbReference type="InterPro" id="IPR039426">
    <property type="entry name" value="TonB-dep_rcpt-like"/>
</dbReference>
<dbReference type="InterPro" id="IPR012910">
    <property type="entry name" value="Plug_dom"/>
</dbReference>
<feature type="region of interest" description="Disordered" evidence="9">
    <location>
        <begin position="13"/>
        <end position="35"/>
    </location>
</feature>
<dbReference type="InterPro" id="IPR041700">
    <property type="entry name" value="OMP_b-brl_3"/>
</dbReference>
<dbReference type="PATRIC" id="fig|1292034.3.peg.2880"/>